<dbReference type="GO" id="GO:0005886">
    <property type="term" value="C:plasma membrane"/>
    <property type="evidence" value="ECO:0007669"/>
    <property type="project" value="UniProtKB-SubCell"/>
</dbReference>
<gene>
    <name evidence="9" type="ORF">A3F83_04920</name>
</gene>
<keyword evidence="5" id="KW-0547">Nucleotide-binding</keyword>
<keyword evidence="6" id="KW-0067">ATP-binding</keyword>
<evidence type="ECO:0000256" key="7">
    <source>
        <dbReference type="ARBA" id="ARBA00023136"/>
    </source>
</evidence>
<evidence type="ECO:0000256" key="1">
    <source>
        <dbReference type="ARBA" id="ARBA00004202"/>
    </source>
</evidence>
<protein>
    <recommendedName>
        <fullName evidence="8">ABC transporter domain-containing protein</fullName>
    </recommendedName>
</protein>
<comment type="similarity">
    <text evidence="2">Belongs to the ABC transporter superfamily.</text>
</comment>
<name>A0A1F5Z0I8_9BACT</name>
<evidence type="ECO:0000256" key="3">
    <source>
        <dbReference type="ARBA" id="ARBA00022448"/>
    </source>
</evidence>
<dbReference type="PANTHER" id="PTHR43297">
    <property type="entry name" value="OLIGOPEPTIDE TRANSPORT ATP-BINDING PROTEIN APPD"/>
    <property type="match status" value="1"/>
</dbReference>
<evidence type="ECO:0000313" key="10">
    <source>
        <dbReference type="Proteomes" id="UP000179129"/>
    </source>
</evidence>
<evidence type="ECO:0000256" key="6">
    <source>
        <dbReference type="ARBA" id="ARBA00022840"/>
    </source>
</evidence>
<evidence type="ECO:0000256" key="2">
    <source>
        <dbReference type="ARBA" id="ARBA00005417"/>
    </source>
</evidence>
<accession>A0A1F5Z0I8</accession>
<dbReference type="SMART" id="SM00382">
    <property type="entry name" value="AAA"/>
    <property type="match status" value="1"/>
</dbReference>
<dbReference type="InterPro" id="IPR003439">
    <property type="entry name" value="ABC_transporter-like_ATP-bd"/>
</dbReference>
<dbReference type="InterPro" id="IPR027417">
    <property type="entry name" value="P-loop_NTPase"/>
</dbReference>
<comment type="caution">
    <text evidence="9">The sequence shown here is derived from an EMBL/GenBank/DDBJ whole genome shotgun (WGS) entry which is preliminary data.</text>
</comment>
<dbReference type="STRING" id="1817867.A3F83_04920"/>
<dbReference type="GO" id="GO:0016887">
    <property type="term" value="F:ATP hydrolysis activity"/>
    <property type="evidence" value="ECO:0007669"/>
    <property type="project" value="InterPro"/>
</dbReference>
<feature type="domain" description="ABC transporter" evidence="8">
    <location>
        <begin position="23"/>
        <end position="271"/>
    </location>
</feature>
<dbReference type="SUPFAM" id="SSF52540">
    <property type="entry name" value="P-loop containing nucleoside triphosphate hydrolases"/>
    <property type="match status" value="1"/>
</dbReference>
<proteinExistence type="inferred from homology"/>
<dbReference type="FunFam" id="3.40.50.300:FF:000016">
    <property type="entry name" value="Oligopeptide ABC transporter ATP-binding component"/>
    <property type="match status" value="1"/>
</dbReference>
<dbReference type="GO" id="GO:0005524">
    <property type="term" value="F:ATP binding"/>
    <property type="evidence" value="ECO:0007669"/>
    <property type="project" value="UniProtKB-KW"/>
</dbReference>
<evidence type="ECO:0000256" key="5">
    <source>
        <dbReference type="ARBA" id="ARBA00022741"/>
    </source>
</evidence>
<dbReference type="InterPro" id="IPR013563">
    <property type="entry name" value="Oligopep_ABC_C"/>
</dbReference>
<evidence type="ECO:0000313" key="9">
    <source>
        <dbReference type="EMBL" id="OGG05916.1"/>
    </source>
</evidence>
<keyword evidence="3" id="KW-0813">Transport</keyword>
<dbReference type="PANTHER" id="PTHR43297:SF2">
    <property type="entry name" value="DIPEPTIDE TRANSPORT ATP-BINDING PROTEIN DPPD"/>
    <property type="match status" value="1"/>
</dbReference>
<dbReference type="NCBIfam" id="TIGR01727">
    <property type="entry name" value="oligo_HPY"/>
    <property type="match status" value="1"/>
</dbReference>
<dbReference type="Pfam" id="PF08352">
    <property type="entry name" value="oligo_HPY"/>
    <property type="match status" value="1"/>
</dbReference>
<organism evidence="9 10">
    <name type="scientific">Candidatus Glassbacteria bacterium RIFCSPLOWO2_12_FULL_58_11</name>
    <dbReference type="NCBI Taxonomy" id="1817867"/>
    <lineage>
        <taxon>Bacteria</taxon>
        <taxon>Candidatus Glassiibacteriota</taxon>
    </lineage>
</organism>
<keyword evidence="4" id="KW-1003">Cell membrane</keyword>
<dbReference type="Pfam" id="PF00005">
    <property type="entry name" value="ABC_tran"/>
    <property type="match status" value="1"/>
</dbReference>
<keyword evidence="7" id="KW-0472">Membrane</keyword>
<evidence type="ECO:0000256" key="4">
    <source>
        <dbReference type="ARBA" id="ARBA00022475"/>
    </source>
</evidence>
<dbReference type="InterPro" id="IPR017871">
    <property type="entry name" value="ABC_transporter-like_CS"/>
</dbReference>
<dbReference type="EMBL" id="MFIX01000034">
    <property type="protein sequence ID" value="OGG05916.1"/>
    <property type="molecule type" value="Genomic_DNA"/>
</dbReference>
<sequence>MTGRQPEPVSGKVSDRTSENILLEVTDLTVRLSSGVPAVDRVSFRIRRGECLALVGESGCGKTLTALSLLHSVPVEVGESRAASLKLAGREISNPPGSELREIRGGRISMIFQDPRAALDPLFTVGDQMVETLRSHLPLSRSRAVQQALSALEEAGIAECRRVFRSYPHQLSGGQCQRATIALALSTGPELLIADEPTTALDVTVQRQILDLLIGLGRKKGLAVLLITHNLSVVAQLADRVLIMYAGQIVESAQLEEIFSGALHPYTRALLDCLPALDQPPAEPASIPGTVPQPGEWPSGCRFRPRCAFAAPGCEKEQALEAFGRESGRLARCWRSAGIDFTGSGGGAP</sequence>
<dbReference type="PROSITE" id="PS00211">
    <property type="entry name" value="ABC_TRANSPORTER_1"/>
    <property type="match status" value="1"/>
</dbReference>
<dbReference type="Gene3D" id="3.40.50.300">
    <property type="entry name" value="P-loop containing nucleotide triphosphate hydrolases"/>
    <property type="match status" value="1"/>
</dbReference>
<comment type="subcellular location">
    <subcellularLocation>
        <location evidence="1">Cell membrane</location>
        <topology evidence="1">Peripheral membrane protein</topology>
    </subcellularLocation>
</comment>
<dbReference type="InterPro" id="IPR050388">
    <property type="entry name" value="ABC_Ni/Peptide_Import"/>
</dbReference>
<dbReference type="Proteomes" id="UP000179129">
    <property type="component" value="Unassembled WGS sequence"/>
</dbReference>
<dbReference type="AlphaFoldDB" id="A0A1F5Z0I8"/>
<evidence type="ECO:0000259" key="8">
    <source>
        <dbReference type="PROSITE" id="PS50893"/>
    </source>
</evidence>
<dbReference type="PROSITE" id="PS50893">
    <property type="entry name" value="ABC_TRANSPORTER_2"/>
    <property type="match status" value="1"/>
</dbReference>
<dbReference type="InterPro" id="IPR003593">
    <property type="entry name" value="AAA+_ATPase"/>
</dbReference>
<reference evidence="9 10" key="1">
    <citation type="journal article" date="2016" name="Nat. Commun.">
        <title>Thousands of microbial genomes shed light on interconnected biogeochemical processes in an aquifer system.</title>
        <authorList>
            <person name="Anantharaman K."/>
            <person name="Brown C.T."/>
            <person name="Hug L.A."/>
            <person name="Sharon I."/>
            <person name="Castelle C.J."/>
            <person name="Probst A.J."/>
            <person name="Thomas B.C."/>
            <person name="Singh A."/>
            <person name="Wilkins M.J."/>
            <person name="Karaoz U."/>
            <person name="Brodie E.L."/>
            <person name="Williams K.H."/>
            <person name="Hubbard S.S."/>
            <person name="Banfield J.F."/>
        </authorList>
    </citation>
    <scope>NUCLEOTIDE SEQUENCE [LARGE SCALE GENOMIC DNA]</scope>
</reference>
<dbReference type="GO" id="GO:0015833">
    <property type="term" value="P:peptide transport"/>
    <property type="evidence" value="ECO:0007669"/>
    <property type="project" value="InterPro"/>
</dbReference>
<dbReference type="CDD" id="cd03257">
    <property type="entry name" value="ABC_NikE_OppD_transporters"/>
    <property type="match status" value="1"/>
</dbReference>